<name>A0A5S3PX29_9FLAO</name>
<proteinExistence type="predicted"/>
<accession>A0A5S3PX29</accession>
<gene>
    <name evidence="2" type="ORF">FEE95_05995</name>
</gene>
<evidence type="ECO:0000259" key="1">
    <source>
        <dbReference type="Pfam" id="PF19081"/>
    </source>
</evidence>
<feature type="domain" description="Ig-like" evidence="1">
    <location>
        <begin position="308"/>
        <end position="377"/>
    </location>
</feature>
<dbReference type="Pfam" id="PF19081">
    <property type="entry name" value="Ig_7"/>
    <property type="match status" value="1"/>
</dbReference>
<evidence type="ECO:0000313" key="3">
    <source>
        <dbReference type="Proteomes" id="UP000310314"/>
    </source>
</evidence>
<dbReference type="OrthoDB" id="678019at2"/>
<keyword evidence="3" id="KW-1185">Reference proteome</keyword>
<dbReference type="AlphaFoldDB" id="A0A5S3PX29"/>
<protein>
    <submittedName>
        <fullName evidence="2">Gliding motility-associated C-terminal domain-containing protein</fullName>
    </submittedName>
</protein>
<dbReference type="Proteomes" id="UP000310314">
    <property type="component" value="Unassembled WGS sequence"/>
</dbReference>
<dbReference type="Pfam" id="PF13585">
    <property type="entry name" value="CHU_C"/>
    <property type="match status" value="1"/>
</dbReference>
<evidence type="ECO:0000313" key="2">
    <source>
        <dbReference type="EMBL" id="TMM59579.1"/>
    </source>
</evidence>
<dbReference type="Gene3D" id="2.60.40.10">
    <property type="entry name" value="Immunoglobulins"/>
    <property type="match status" value="2"/>
</dbReference>
<dbReference type="EMBL" id="VATY01000001">
    <property type="protein sequence ID" value="TMM59579.1"/>
    <property type="molecule type" value="Genomic_DNA"/>
</dbReference>
<dbReference type="InterPro" id="IPR044023">
    <property type="entry name" value="Ig_7"/>
</dbReference>
<reference evidence="2 3" key="1">
    <citation type="submission" date="2019-05" db="EMBL/GenBank/DDBJ databases">
        <authorList>
            <person name="Zhang J.-Y."/>
            <person name="Feg X."/>
            <person name="Du Z.-J."/>
        </authorList>
    </citation>
    <scope>NUCLEOTIDE SEQUENCE [LARGE SCALE GENOMIC DNA]</scope>
    <source>
        <strain evidence="2 3">RZ26</strain>
    </source>
</reference>
<organism evidence="2 3">
    <name type="scientific">Maribacter algarum</name>
    <name type="common">ex Zhang et al. 2020</name>
    <dbReference type="NCBI Taxonomy" id="2578118"/>
    <lineage>
        <taxon>Bacteria</taxon>
        <taxon>Pseudomonadati</taxon>
        <taxon>Bacteroidota</taxon>
        <taxon>Flavobacteriia</taxon>
        <taxon>Flavobacteriales</taxon>
        <taxon>Flavobacteriaceae</taxon>
        <taxon>Maribacter</taxon>
    </lineage>
</organism>
<dbReference type="InterPro" id="IPR013783">
    <property type="entry name" value="Ig-like_fold"/>
</dbReference>
<sequence length="718" mass="76649">MLPPAPAGGGTGFTKICAGIDNGSGPFNSYDVTIAWGGTANSDNEFILELSDATGDFTNAVELGRVGDQNTANPKNFDLNFSIPTDAQGQGYKFRARSTSPVSQAESDDSFHIYYMAVTTNLNISELGDGNPPGNLCDPVSIDLQVDNIPSPETYQYQWYRSGSLLTGETNHTITVNQTGMYQALVDYGDCTFNGNTDSNIVTVQIGSTGAGIGITPPSKTALCAGDIETLTIDTTDPSWSYQWYKDNVAIPGATNTSYNVDASIAGFEGDYQVEISAPGICTERSAPITITNGGAFTVTRDNSANVVVLPSQPETLSVSTTANSPTYQWYRNGAMVSGATNATLDITQDGTYYAAVTSSGTCSSTVNSENTVAVVPSSFEIVIDFDSSYTACVSTNAILEIAMINAIASDGTRSDVTGQLETSFVYQWQLDGTDVAGATGQNISLADNTENGDYTVNATLGTYNETSNTIAVQLLTNETVTITSTSTVYCNSSDIITISTTTDLTGESFSWERDGTSVNTTEASLTVTEPGTYRLVLDKDGCPLPSNEIAISPLDPNLITLDVDGDVIFPEGSSETVTARGGTAYQWYDESNNLLSSTDQMTFTEEGTFTLVANVDNCEITRQLTAVYLDLFNVPNVITPNGDGANDQWVIPNSYSNKSDVNVIIYNDKGEELVNETGYANNWPQSATSFPKQNMVFYYVIKNATETLKQGTITVIR</sequence>
<comment type="caution">
    <text evidence="2">The sequence shown here is derived from an EMBL/GenBank/DDBJ whole genome shotgun (WGS) entry which is preliminary data.</text>
</comment>